<dbReference type="PANTHER" id="PTHR35936">
    <property type="entry name" value="MEMBRANE-BOUND LYTIC MUREIN TRANSGLYCOSYLASE F"/>
    <property type="match status" value="1"/>
</dbReference>
<accession>A0A7J9PDG5</accession>
<comment type="caution">
    <text evidence="5">The sequence shown here is derived from an EMBL/GenBank/DDBJ whole genome shotgun (WGS) entry which is preliminary data.</text>
</comment>
<sequence>MKIPEIPVIIASILIITSFSGCISSYGMDSDTVTPGVLTIGITPSLPPLEYYENGELKGYDIDLMKEIAYKMGLKPEFKIYSYEGAQKALLNGEIDCIPSTAISPERKEKMDFSRAYVQTYMVIAVFESSSYREIKDLNGKNVAVIKNTYTEDWANFYLGSTTANIKPYESVDSLMSDVESGNLDAVVTDQIHMDYYAHKNNLDARMISEKITIIYWAIAVKKGNNGLQDQINDALFELEEDEALYELRNKWYD</sequence>
<evidence type="ECO:0000259" key="3">
    <source>
        <dbReference type="SMART" id="SM00062"/>
    </source>
</evidence>
<evidence type="ECO:0000256" key="2">
    <source>
        <dbReference type="ARBA" id="ARBA00022729"/>
    </source>
</evidence>
<evidence type="ECO:0000313" key="5">
    <source>
        <dbReference type="EMBL" id="MBA2861191.1"/>
    </source>
</evidence>
<dbReference type="EMBL" id="JACDUL010000001">
    <property type="protein sequence ID" value="MBA2861191.1"/>
    <property type="molecule type" value="Genomic_DNA"/>
</dbReference>
<keyword evidence="2" id="KW-0732">Signal</keyword>
<dbReference type="Pfam" id="PF00497">
    <property type="entry name" value="SBP_bac_3"/>
    <property type="match status" value="1"/>
</dbReference>
<dbReference type="PROSITE" id="PS01039">
    <property type="entry name" value="SBP_BACTERIAL_3"/>
    <property type="match status" value="1"/>
</dbReference>
<dbReference type="GO" id="GO:0016020">
    <property type="term" value="C:membrane"/>
    <property type="evidence" value="ECO:0007669"/>
    <property type="project" value="InterPro"/>
</dbReference>
<dbReference type="RefSeq" id="WP_011976872.1">
    <property type="nucleotide sequence ID" value="NZ_JACDUL010000001.1"/>
</dbReference>
<reference evidence="5 6" key="1">
    <citation type="submission" date="2020-07" db="EMBL/GenBank/DDBJ databases">
        <title>Genomic Encyclopedia of Type Strains, Phase IV (KMG-V): Genome sequencing to study the core and pangenomes of soil and plant-associated prokaryotes.</title>
        <authorList>
            <person name="Whitman W."/>
        </authorList>
    </citation>
    <scope>NUCLEOTIDE SEQUENCE [LARGE SCALE GENOMIC DNA]</scope>
    <source>
        <strain evidence="5 6">C8</strain>
    </source>
</reference>
<feature type="domain" description="Ionotropic glutamate receptor C-terminal" evidence="4">
    <location>
        <begin position="37"/>
        <end position="254"/>
    </location>
</feature>
<evidence type="ECO:0000313" key="6">
    <source>
        <dbReference type="Proteomes" id="UP000533207"/>
    </source>
</evidence>
<evidence type="ECO:0000259" key="4">
    <source>
        <dbReference type="SMART" id="SM00079"/>
    </source>
</evidence>
<dbReference type="SUPFAM" id="SSF53850">
    <property type="entry name" value="Periplasmic binding protein-like II"/>
    <property type="match status" value="1"/>
</dbReference>
<dbReference type="Gene3D" id="3.40.190.10">
    <property type="entry name" value="Periplasmic binding protein-like II"/>
    <property type="match status" value="2"/>
</dbReference>
<organism evidence="5 6">
    <name type="scientific">Methanococcus maripaludis</name>
    <name type="common">Methanococcus deltae</name>
    <dbReference type="NCBI Taxonomy" id="39152"/>
    <lineage>
        <taxon>Archaea</taxon>
        <taxon>Methanobacteriati</taxon>
        <taxon>Methanobacteriota</taxon>
        <taxon>Methanomada group</taxon>
        <taxon>Methanococci</taxon>
        <taxon>Methanococcales</taxon>
        <taxon>Methanococcaceae</taxon>
        <taxon>Methanococcus</taxon>
    </lineage>
</organism>
<comment type="subcellular location">
    <subcellularLocation>
        <location evidence="1">Cell envelope</location>
    </subcellularLocation>
</comment>
<name>A0A7J9PDG5_METMI</name>
<dbReference type="GO" id="GO:0015276">
    <property type="term" value="F:ligand-gated monoatomic ion channel activity"/>
    <property type="evidence" value="ECO:0007669"/>
    <property type="project" value="InterPro"/>
</dbReference>
<feature type="domain" description="Solute-binding protein family 3/N-terminal" evidence="3">
    <location>
        <begin position="37"/>
        <end position="254"/>
    </location>
</feature>
<evidence type="ECO:0000256" key="1">
    <source>
        <dbReference type="ARBA" id="ARBA00004196"/>
    </source>
</evidence>
<dbReference type="InterPro" id="IPR001320">
    <property type="entry name" value="Iontro_rcpt_C"/>
</dbReference>
<dbReference type="PROSITE" id="PS51257">
    <property type="entry name" value="PROKAR_LIPOPROTEIN"/>
    <property type="match status" value="1"/>
</dbReference>
<dbReference type="Proteomes" id="UP000533207">
    <property type="component" value="Unassembled WGS sequence"/>
</dbReference>
<dbReference type="SMART" id="SM00079">
    <property type="entry name" value="PBPe"/>
    <property type="match status" value="1"/>
</dbReference>
<dbReference type="InterPro" id="IPR018313">
    <property type="entry name" value="SBP_3_CS"/>
</dbReference>
<dbReference type="InterPro" id="IPR001638">
    <property type="entry name" value="Solute-binding_3/MltF_N"/>
</dbReference>
<dbReference type="AlphaFoldDB" id="A0A7J9PDG5"/>
<proteinExistence type="predicted"/>
<gene>
    <name evidence="5" type="ORF">HNP90_000051</name>
</gene>
<protein>
    <submittedName>
        <fullName evidence="5">Polar amino acid transport system substrate-binding protein</fullName>
    </submittedName>
</protein>
<dbReference type="CDD" id="cd13530">
    <property type="entry name" value="PBP2_peptides_like"/>
    <property type="match status" value="1"/>
</dbReference>
<dbReference type="SMART" id="SM00062">
    <property type="entry name" value="PBPb"/>
    <property type="match status" value="1"/>
</dbReference>
<dbReference type="PANTHER" id="PTHR35936:SF19">
    <property type="entry name" value="AMINO-ACID-BINDING PROTEIN YXEM-RELATED"/>
    <property type="match status" value="1"/>
</dbReference>